<feature type="domain" description="Peptidase M48" evidence="8">
    <location>
        <begin position="137"/>
        <end position="332"/>
    </location>
</feature>
<organism evidence="9 10">
    <name type="scientific">Pseudobacteriovorax antillogorgiicola</name>
    <dbReference type="NCBI Taxonomy" id="1513793"/>
    <lineage>
        <taxon>Bacteria</taxon>
        <taxon>Pseudomonadati</taxon>
        <taxon>Bdellovibrionota</taxon>
        <taxon>Oligoflexia</taxon>
        <taxon>Oligoflexales</taxon>
        <taxon>Pseudobacteriovoracaceae</taxon>
        <taxon>Pseudobacteriovorax</taxon>
    </lineage>
</organism>
<evidence type="ECO:0000259" key="8">
    <source>
        <dbReference type="Pfam" id="PF01435"/>
    </source>
</evidence>
<keyword evidence="2" id="KW-0479">Metal-binding</keyword>
<evidence type="ECO:0000256" key="1">
    <source>
        <dbReference type="ARBA" id="ARBA00022670"/>
    </source>
</evidence>
<dbReference type="STRING" id="1513793.SAMN06296036_13254"/>
<dbReference type="Proteomes" id="UP000192907">
    <property type="component" value="Unassembled WGS sequence"/>
</dbReference>
<comment type="cofactor">
    <cofactor evidence="6">
        <name>Zn(2+)</name>
        <dbReference type="ChEBI" id="CHEBI:29105"/>
    </cofactor>
    <text evidence="6">Binds 1 zinc ion per subunit.</text>
</comment>
<dbReference type="GO" id="GO:0016020">
    <property type="term" value="C:membrane"/>
    <property type="evidence" value="ECO:0007669"/>
    <property type="project" value="TreeGrafter"/>
</dbReference>
<dbReference type="PANTHER" id="PTHR22726:SF24">
    <property type="entry name" value="M48 FAMILY METALLOPEPTIDASE"/>
    <property type="match status" value="1"/>
</dbReference>
<dbReference type="Pfam" id="PF01435">
    <property type="entry name" value="Peptidase_M48"/>
    <property type="match status" value="1"/>
</dbReference>
<reference evidence="10" key="1">
    <citation type="submission" date="2017-04" db="EMBL/GenBank/DDBJ databases">
        <authorList>
            <person name="Varghese N."/>
            <person name="Submissions S."/>
        </authorList>
    </citation>
    <scope>NUCLEOTIDE SEQUENCE [LARGE SCALE GENOMIC DNA]</scope>
    <source>
        <strain evidence="10">RKEM611</strain>
    </source>
</reference>
<proteinExistence type="inferred from homology"/>
<dbReference type="InterPro" id="IPR051156">
    <property type="entry name" value="Mito/Outer_Membr_Metalloprot"/>
</dbReference>
<keyword evidence="1 6" id="KW-0645">Protease</keyword>
<evidence type="ECO:0000313" key="9">
    <source>
        <dbReference type="EMBL" id="SMF78373.1"/>
    </source>
</evidence>
<keyword evidence="3 6" id="KW-0378">Hydrolase</keyword>
<feature type="compositionally biased region" description="Acidic residues" evidence="7">
    <location>
        <begin position="52"/>
        <end position="67"/>
    </location>
</feature>
<feature type="compositionally biased region" description="Polar residues" evidence="7">
    <location>
        <begin position="36"/>
        <end position="51"/>
    </location>
</feature>
<sequence length="396" mass="43555">MRTTLWAFQGSQLFILLLALVIQACTQSPTVSRRTTLVQPATAPATETGNETQDDSEVSDEAGDDEALAEEENLPPYLFKLSEAQQIAELVEAYLPTDYDMFADATAAANREELRAYFQSFLGSMMAIPGLSPGRELDVMVSDSDVPNASAAGQQIMINEGMLAVANSKSLLGVICHEIAHSSKNHSQKSEADQVFAGLDGFLQSNEFVTYINAAYNGTTYTHNKADYDALRKTWDEVAKDPSVYSRRHESEADIVGGMLCAHLGMSADEFYQSQLQLRKALEAGQGAPQSANNLQDGTQIPIGQDEIQDFVTGFLFPLNSHPTGKERDSQLLRTKTAIQKYFDGNSMLYTDFNNRYTELTPAVGLVGSQPLKLPFWYKPRCSHKQHQLVVDIGSL</sequence>
<dbReference type="GO" id="GO:0004222">
    <property type="term" value="F:metalloendopeptidase activity"/>
    <property type="evidence" value="ECO:0007669"/>
    <property type="project" value="InterPro"/>
</dbReference>
<protein>
    <submittedName>
        <fullName evidence="9">Peptidase family M48</fullName>
    </submittedName>
</protein>
<dbReference type="AlphaFoldDB" id="A0A1Y6CP77"/>
<dbReference type="Gene3D" id="3.30.2010.10">
    <property type="entry name" value="Metalloproteases ('zincins'), catalytic domain"/>
    <property type="match status" value="1"/>
</dbReference>
<dbReference type="EMBL" id="FWZT01000032">
    <property type="protein sequence ID" value="SMF78373.1"/>
    <property type="molecule type" value="Genomic_DNA"/>
</dbReference>
<keyword evidence="10" id="KW-1185">Reference proteome</keyword>
<feature type="region of interest" description="Disordered" evidence="7">
    <location>
        <begin position="36"/>
        <end position="67"/>
    </location>
</feature>
<evidence type="ECO:0000256" key="5">
    <source>
        <dbReference type="ARBA" id="ARBA00023049"/>
    </source>
</evidence>
<evidence type="ECO:0000256" key="6">
    <source>
        <dbReference type="RuleBase" id="RU003983"/>
    </source>
</evidence>
<evidence type="ECO:0000256" key="3">
    <source>
        <dbReference type="ARBA" id="ARBA00022801"/>
    </source>
</evidence>
<evidence type="ECO:0000256" key="4">
    <source>
        <dbReference type="ARBA" id="ARBA00022833"/>
    </source>
</evidence>
<keyword evidence="4 6" id="KW-0862">Zinc</keyword>
<evidence type="ECO:0000256" key="7">
    <source>
        <dbReference type="SAM" id="MobiDB-lite"/>
    </source>
</evidence>
<gene>
    <name evidence="9" type="ORF">SAMN06296036_13254</name>
</gene>
<keyword evidence="5 6" id="KW-0482">Metalloprotease</keyword>
<evidence type="ECO:0000256" key="2">
    <source>
        <dbReference type="ARBA" id="ARBA00022723"/>
    </source>
</evidence>
<dbReference type="GO" id="GO:0051603">
    <property type="term" value="P:proteolysis involved in protein catabolic process"/>
    <property type="evidence" value="ECO:0007669"/>
    <property type="project" value="TreeGrafter"/>
</dbReference>
<dbReference type="PANTHER" id="PTHR22726">
    <property type="entry name" value="METALLOENDOPEPTIDASE OMA1"/>
    <property type="match status" value="1"/>
</dbReference>
<evidence type="ECO:0000313" key="10">
    <source>
        <dbReference type="Proteomes" id="UP000192907"/>
    </source>
</evidence>
<comment type="similarity">
    <text evidence="6">Belongs to the peptidase M48 family.</text>
</comment>
<accession>A0A1Y6CP77</accession>
<name>A0A1Y6CP77_9BACT</name>
<dbReference type="InterPro" id="IPR001915">
    <property type="entry name" value="Peptidase_M48"/>
</dbReference>
<dbReference type="GO" id="GO:0046872">
    <property type="term" value="F:metal ion binding"/>
    <property type="evidence" value="ECO:0007669"/>
    <property type="project" value="UniProtKB-KW"/>
</dbReference>
<dbReference type="RefSeq" id="WP_132325371.1">
    <property type="nucleotide sequence ID" value="NZ_FWZT01000032.1"/>
</dbReference>
<dbReference type="PROSITE" id="PS51257">
    <property type="entry name" value="PROKAR_LIPOPROTEIN"/>
    <property type="match status" value="1"/>
</dbReference>
<dbReference type="OrthoDB" id="9810445at2"/>